<sequence length="59" mass="6162">MSGAAQGRALEKTLKPFAGKDVGNVGAENNNQRRTSLVMRNTLAASRISSDKPCGSVVT</sequence>
<comment type="caution">
    <text evidence="2">The sequence shown here is derived from an EMBL/GenBank/DDBJ whole genome shotgun (WGS) entry which is preliminary data.</text>
</comment>
<dbReference type="EMBL" id="JBDPGJ010000004">
    <property type="protein sequence ID" value="MEX0407520.1"/>
    <property type="molecule type" value="Genomic_DNA"/>
</dbReference>
<accession>A0ABV3SL57</accession>
<gene>
    <name evidence="2" type="ORF">ABGN05_17810</name>
</gene>
<evidence type="ECO:0000313" key="3">
    <source>
        <dbReference type="Proteomes" id="UP001556692"/>
    </source>
</evidence>
<reference evidence="2 3" key="1">
    <citation type="submission" date="2024-05" db="EMBL/GenBank/DDBJ databases">
        <authorList>
            <person name="Jiang F."/>
        </authorList>
    </citation>
    <scope>NUCLEOTIDE SEQUENCE [LARGE SCALE GENOMIC DNA]</scope>
    <source>
        <strain evidence="2 3">LZ166</strain>
    </source>
</reference>
<organism evidence="2 3">
    <name type="scientific">Aquibium pacificus</name>
    <dbReference type="NCBI Taxonomy" id="3153579"/>
    <lineage>
        <taxon>Bacteria</taxon>
        <taxon>Pseudomonadati</taxon>
        <taxon>Pseudomonadota</taxon>
        <taxon>Alphaproteobacteria</taxon>
        <taxon>Hyphomicrobiales</taxon>
        <taxon>Phyllobacteriaceae</taxon>
        <taxon>Aquibium</taxon>
    </lineage>
</organism>
<feature type="region of interest" description="Disordered" evidence="1">
    <location>
        <begin position="1"/>
        <end position="34"/>
    </location>
</feature>
<evidence type="ECO:0000256" key="1">
    <source>
        <dbReference type="SAM" id="MobiDB-lite"/>
    </source>
</evidence>
<evidence type="ECO:0000313" key="2">
    <source>
        <dbReference type="EMBL" id="MEX0407520.1"/>
    </source>
</evidence>
<dbReference type="RefSeq" id="WP_367955398.1">
    <property type="nucleotide sequence ID" value="NZ_JBDPGJ010000004.1"/>
</dbReference>
<dbReference type="Proteomes" id="UP001556692">
    <property type="component" value="Unassembled WGS sequence"/>
</dbReference>
<keyword evidence="3" id="KW-1185">Reference proteome</keyword>
<name>A0ABV3SL57_9HYPH</name>
<proteinExistence type="predicted"/>
<protein>
    <submittedName>
        <fullName evidence="2">Uncharacterized protein</fullName>
    </submittedName>
</protein>